<comment type="similarity">
    <text evidence="2 3">Belongs to the calcineurin regulatory subunit family.</text>
</comment>
<proteinExistence type="evidence at transcript level"/>
<keyword evidence="3" id="KW-0479">Metal-binding</keyword>
<comment type="function">
    <text evidence="3">Acts as a calcium sensor. CBL proteins interact with CIPK serine-threonine protein kinases. Binding of a CBL protein to the regulatory NAF domain of a CIPK protein lead to the activation of the kinase in a calcium-dependent manner.</text>
</comment>
<dbReference type="InterPro" id="IPR045198">
    <property type="entry name" value="CNBL1-10"/>
</dbReference>
<dbReference type="SUPFAM" id="SSF47473">
    <property type="entry name" value="EF-hand"/>
    <property type="match status" value="1"/>
</dbReference>
<gene>
    <name evidence="4" type="primary">CBL6</name>
</gene>
<accession>A0A0N7CTT2</accession>
<dbReference type="GO" id="GO:0016020">
    <property type="term" value="C:membrane"/>
    <property type="evidence" value="ECO:0007669"/>
    <property type="project" value="UniProtKB-SubCell"/>
</dbReference>
<dbReference type="SMR" id="A0A0N7CTT2"/>
<dbReference type="AlphaFoldDB" id="A0A0N7CTT2"/>
<reference evidence="4" key="1">
    <citation type="submission" date="2014-09" db="EMBL/GenBank/DDBJ databases">
        <authorList>
            <person name="Magalhaes I.L.F."/>
            <person name="Oliveira U."/>
            <person name="Santos F.R."/>
            <person name="Vidigal T.H.D.A."/>
            <person name="Brescovit A.D."/>
            <person name="Santos A.J."/>
        </authorList>
    </citation>
    <scope>NUCLEOTIDE SEQUENCE</scope>
</reference>
<keyword evidence="3" id="KW-0106">Calcium</keyword>
<dbReference type="Gene3D" id="1.10.238.10">
    <property type="entry name" value="EF-hand"/>
    <property type="match status" value="1"/>
</dbReference>
<dbReference type="EMBL" id="KM658160">
    <property type="protein sequence ID" value="AKN91191.1"/>
    <property type="molecule type" value="mRNA"/>
</dbReference>
<dbReference type="InterPro" id="IPR011992">
    <property type="entry name" value="EF-hand-dom_pair"/>
</dbReference>
<dbReference type="GO" id="GO:0019900">
    <property type="term" value="F:kinase binding"/>
    <property type="evidence" value="ECO:0007669"/>
    <property type="project" value="UniProtKB-UniRule"/>
</dbReference>
<comment type="subcellular location">
    <subcellularLocation>
        <location evidence="3">Membrane</location>
    </subcellularLocation>
</comment>
<dbReference type="FunFam" id="1.10.238.10:FF:000073">
    <property type="entry name" value="calcineurin B-like protein 3"/>
    <property type="match status" value="1"/>
</dbReference>
<evidence type="ECO:0000256" key="2">
    <source>
        <dbReference type="ARBA" id="ARBA00023774"/>
    </source>
</evidence>
<evidence type="ECO:0000313" key="4">
    <source>
        <dbReference type="EMBL" id="AKN91191.1"/>
    </source>
</evidence>
<evidence type="ECO:0000256" key="3">
    <source>
        <dbReference type="RuleBase" id="RU369080"/>
    </source>
</evidence>
<keyword evidence="1 3" id="KW-0677">Repeat</keyword>
<name>A0A0N7CTT2_NICSY</name>
<dbReference type="PANTHER" id="PTHR23056:SF116">
    <property type="entry name" value="CALCINEURIN B-LIKE PROTEIN 3-RELATED"/>
    <property type="match status" value="1"/>
</dbReference>
<organism evidence="4">
    <name type="scientific">Nicotiana sylvestris</name>
    <name type="common">Wood tobacco</name>
    <name type="synonym">South American tobacco</name>
    <dbReference type="NCBI Taxonomy" id="4096"/>
    <lineage>
        <taxon>Eukaryota</taxon>
        <taxon>Viridiplantae</taxon>
        <taxon>Streptophyta</taxon>
        <taxon>Embryophyta</taxon>
        <taxon>Tracheophyta</taxon>
        <taxon>Spermatophyta</taxon>
        <taxon>Magnoliopsida</taxon>
        <taxon>eudicotyledons</taxon>
        <taxon>Gunneridae</taxon>
        <taxon>Pentapetalae</taxon>
        <taxon>asterids</taxon>
        <taxon>lamiids</taxon>
        <taxon>Solanales</taxon>
        <taxon>Solanaceae</taxon>
        <taxon>Nicotianoideae</taxon>
        <taxon>Nicotianeae</taxon>
        <taxon>Nicotiana</taxon>
    </lineage>
</organism>
<keyword evidence="3" id="KW-0472">Membrane</keyword>
<protein>
    <recommendedName>
        <fullName evidence="3">Calcineurin B-like protein</fullName>
    </recommendedName>
</protein>
<evidence type="ECO:0000256" key="1">
    <source>
        <dbReference type="ARBA" id="ARBA00022737"/>
    </source>
</evidence>
<sequence>MNCCDSCLYEQQCRDLENLEVHARETLFSLCEIEALYELFKKIRSIVVDDGLINKEEFQLALFKRNKNERLFADQIFYLFVTKHNGALNFKEFVRTLSVFHPYAPTDDKIDFSFKLYDLHKQGFIERSGIKQIIIATIAESSMDLSDDVIGSIIEKTFEQANTKCYGKIDEDEWRRLVLRQPILLKHMTLQYLKNITTTLPSFIHSQVEDT</sequence>
<dbReference type="GO" id="GO:0019722">
    <property type="term" value="P:calcium-mediated signaling"/>
    <property type="evidence" value="ECO:0007669"/>
    <property type="project" value="UniProtKB-UniRule"/>
</dbReference>
<comment type="subunit">
    <text evidence="3">Homodimer. Interacts with CIPK.</text>
</comment>
<dbReference type="PANTHER" id="PTHR23056">
    <property type="entry name" value="CALCINEURIN B"/>
    <property type="match status" value="1"/>
</dbReference>
<dbReference type="GO" id="GO:0005509">
    <property type="term" value="F:calcium ion binding"/>
    <property type="evidence" value="ECO:0007669"/>
    <property type="project" value="UniProtKB-UniRule"/>
</dbReference>